<evidence type="ECO:0000313" key="13">
    <source>
        <dbReference type="Proteomes" id="UP001497623"/>
    </source>
</evidence>
<gene>
    <name evidence="12" type="ORF">MNOR_LOCUS33137</name>
</gene>
<keyword evidence="4 11" id="KW-1133">Transmembrane helix</keyword>
<dbReference type="AlphaFoldDB" id="A0AAV2S518"/>
<dbReference type="PANTHER" id="PTHR31981">
    <property type="entry name" value="GLYCOSYLATED LYSOSOMAL MEMBRANE PROTEIN"/>
    <property type="match status" value="1"/>
</dbReference>
<evidence type="ECO:0000256" key="11">
    <source>
        <dbReference type="SAM" id="Phobius"/>
    </source>
</evidence>
<dbReference type="PANTHER" id="PTHR31981:SF1">
    <property type="entry name" value="GLYCOSYLATED LYSOSOMAL MEMBRANE PROTEIN"/>
    <property type="match status" value="1"/>
</dbReference>
<keyword evidence="13" id="KW-1185">Reference proteome</keyword>
<organism evidence="12 13">
    <name type="scientific">Meganyctiphanes norvegica</name>
    <name type="common">Northern krill</name>
    <name type="synonym">Thysanopoda norvegica</name>
    <dbReference type="NCBI Taxonomy" id="48144"/>
    <lineage>
        <taxon>Eukaryota</taxon>
        <taxon>Metazoa</taxon>
        <taxon>Ecdysozoa</taxon>
        <taxon>Arthropoda</taxon>
        <taxon>Crustacea</taxon>
        <taxon>Multicrustacea</taxon>
        <taxon>Malacostraca</taxon>
        <taxon>Eumalacostraca</taxon>
        <taxon>Eucarida</taxon>
        <taxon>Euphausiacea</taxon>
        <taxon>Euphausiidae</taxon>
        <taxon>Meganyctiphanes</taxon>
    </lineage>
</organism>
<evidence type="ECO:0000256" key="4">
    <source>
        <dbReference type="ARBA" id="ARBA00022989"/>
    </source>
</evidence>
<comment type="function">
    <text evidence="8">Required to protect lysosomal transporter MFSD1 from lysosomal proteolysis and for MFSD1 lysosomal localization.</text>
</comment>
<protein>
    <recommendedName>
        <fullName evidence="14">Glycosylated lysosomal membrane protein</fullName>
    </recommendedName>
</protein>
<evidence type="ECO:0000256" key="6">
    <source>
        <dbReference type="ARBA" id="ARBA00023180"/>
    </source>
</evidence>
<keyword evidence="3" id="KW-0732">Signal</keyword>
<evidence type="ECO:0000256" key="10">
    <source>
        <dbReference type="ARBA" id="ARBA00044960"/>
    </source>
</evidence>
<name>A0AAV2S518_MEGNR</name>
<dbReference type="Pfam" id="PF15065">
    <property type="entry name" value="NCU-G1"/>
    <property type="match status" value="1"/>
</dbReference>
<evidence type="ECO:0000256" key="8">
    <source>
        <dbReference type="ARBA" id="ARBA00024176"/>
    </source>
</evidence>
<evidence type="ECO:0000256" key="3">
    <source>
        <dbReference type="ARBA" id="ARBA00022729"/>
    </source>
</evidence>
<evidence type="ECO:0000256" key="7">
    <source>
        <dbReference type="ARBA" id="ARBA00023228"/>
    </source>
</evidence>
<feature type="non-terminal residue" evidence="12">
    <location>
        <position position="1"/>
    </location>
</feature>
<evidence type="ECO:0000256" key="2">
    <source>
        <dbReference type="ARBA" id="ARBA00022692"/>
    </source>
</evidence>
<keyword evidence="6" id="KW-0325">Glycoprotein</keyword>
<accession>A0AAV2S518</accession>
<evidence type="ECO:0000256" key="1">
    <source>
        <dbReference type="ARBA" id="ARBA00010599"/>
    </source>
</evidence>
<comment type="similarity">
    <text evidence="1">Belongs to the GLMP family.</text>
</comment>
<dbReference type="Proteomes" id="UP001497623">
    <property type="component" value="Unassembled WGS sequence"/>
</dbReference>
<dbReference type="GO" id="GO:0005765">
    <property type="term" value="C:lysosomal membrane"/>
    <property type="evidence" value="ECO:0007669"/>
    <property type="project" value="UniProtKB-SubCell"/>
</dbReference>
<evidence type="ECO:0000256" key="5">
    <source>
        <dbReference type="ARBA" id="ARBA00023136"/>
    </source>
</evidence>
<comment type="subunit">
    <text evidence="10">Interacts (via lumenal domain) with lysosomal protein MFSD1; the interaction starts while both proteins are still in the endoplasmic reticulum and is required for stabilization of MFSD1 in lysosomes but has no direct effect on its targeting to lysosomes or transporter activity.</text>
</comment>
<keyword evidence="2 11" id="KW-0812">Transmembrane</keyword>
<reference evidence="12 13" key="1">
    <citation type="submission" date="2024-05" db="EMBL/GenBank/DDBJ databases">
        <authorList>
            <person name="Wallberg A."/>
        </authorList>
    </citation>
    <scope>NUCLEOTIDE SEQUENCE [LARGE SCALE GENOMIC DNA]</scope>
</reference>
<dbReference type="EMBL" id="CAXKWB010046905">
    <property type="protein sequence ID" value="CAL4164455.1"/>
    <property type="molecule type" value="Genomic_DNA"/>
</dbReference>
<sequence length="383" mass="42741">VTSEINPGCTSCKETWIIHSVSLGKEDAIHHLWGFVGAPTFIIVKTKPNTQLHVNWTSLQDGLDKSIHFTPTPLYVFGMALPNVILFNDVDDSGTFGNDSSIQEIIPMMDFSWELAKGLTNTSRRVEIKAETNQFKDQVLNNSKITIQLSCTGEEGRSKHLPHLLETSTSSQMDIILDHFILDINSSKESFNYDHARWAFDIIFFTNNPKLEEFKIKSSKSLDDENTPGIFDMEEITAPSDGVDNKGGYLQWRPVSYLKNDRDVNYATKPNINQQFSLLKNISSSVQKSLVYALLGEDLLDLSSVSTDVSFGMSNDGYYTKYNYTTWTLALGYGNPPSETFSTLVIVVICVGVGLPTLMFLIGGIVLLVRKLNPSQETPLISN</sequence>
<proteinExistence type="inferred from homology"/>
<keyword evidence="5 11" id="KW-0472">Membrane</keyword>
<evidence type="ECO:0000256" key="9">
    <source>
        <dbReference type="ARBA" id="ARBA00024189"/>
    </source>
</evidence>
<dbReference type="InterPro" id="IPR029382">
    <property type="entry name" value="NCU-G1"/>
</dbReference>
<feature type="transmembrane region" description="Helical" evidence="11">
    <location>
        <begin position="344"/>
        <end position="369"/>
    </location>
</feature>
<comment type="caution">
    <text evidence="12">The sequence shown here is derived from an EMBL/GenBank/DDBJ whole genome shotgun (WGS) entry which is preliminary data.</text>
</comment>
<evidence type="ECO:0008006" key="14">
    <source>
        <dbReference type="Google" id="ProtNLM"/>
    </source>
</evidence>
<evidence type="ECO:0000313" key="12">
    <source>
        <dbReference type="EMBL" id="CAL4164455.1"/>
    </source>
</evidence>
<comment type="subcellular location">
    <subcellularLocation>
        <location evidence="9">Lysosome membrane</location>
        <topology evidence="9">Single-pass type I membrane protein</topology>
        <orientation evidence="9">Lumenal side</orientation>
    </subcellularLocation>
</comment>
<keyword evidence="7" id="KW-0458">Lysosome</keyword>